<evidence type="ECO:0000256" key="1">
    <source>
        <dbReference type="ARBA" id="ARBA00008314"/>
    </source>
</evidence>
<evidence type="ECO:0000313" key="10">
    <source>
        <dbReference type="Proteomes" id="UP000549775"/>
    </source>
</evidence>
<dbReference type="AlphaFoldDB" id="A0A7K7PP03"/>
<evidence type="ECO:0000313" key="9">
    <source>
        <dbReference type="EMBL" id="NWZ68731.1"/>
    </source>
</evidence>
<protein>
    <submittedName>
        <fullName evidence="9">MYH3 protein</fullName>
    </submittedName>
</protein>
<keyword evidence="6" id="KW-0505">Motor protein</keyword>
<name>A0A7K7PP03_ACRAR</name>
<dbReference type="GO" id="GO:0005524">
    <property type="term" value="F:ATP binding"/>
    <property type="evidence" value="ECO:0007669"/>
    <property type="project" value="UniProtKB-KW"/>
</dbReference>
<dbReference type="PROSITE" id="PS51844">
    <property type="entry name" value="SH3_LIKE"/>
    <property type="match status" value="1"/>
</dbReference>
<dbReference type="SUPFAM" id="SSF50084">
    <property type="entry name" value="Myosin S1 fragment, N-terminal domain"/>
    <property type="match status" value="1"/>
</dbReference>
<dbReference type="InterPro" id="IPR008989">
    <property type="entry name" value="Myosin_S1_N"/>
</dbReference>
<evidence type="ECO:0000256" key="5">
    <source>
        <dbReference type="ARBA" id="ARBA00023123"/>
    </source>
</evidence>
<proteinExistence type="inferred from homology"/>
<keyword evidence="4" id="KW-0175">Coiled coil</keyword>
<evidence type="ECO:0000256" key="4">
    <source>
        <dbReference type="ARBA" id="ARBA00023054"/>
    </source>
</evidence>
<keyword evidence="3" id="KW-0067">ATP-binding</keyword>
<evidence type="ECO:0000256" key="7">
    <source>
        <dbReference type="ARBA" id="ARBA00023203"/>
    </source>
</evidence>
<dbReference type="InterPro" id="IPR004009">
    <property type="entry name" value="SH3_Myosin"/>
</dbReference>
<feature type="non-terminal residue" evidence="9">
    <location>
        <position position="1"/>
    </location>
</feature>
<evidence type="ECO:0000256" key="2">
    <source>
        <dbReference type="ARBA" id="ARBA00022741"/>
    </source>
</evidence>
<dbReference type="GO" id="GO:0051015">
    <property type="term" value="F:actin filament binding"/>
    <property type="evidence" value="ECO:0007669"/>
    <property type="project" value="InterPro"/>
</dbReference>
<dbReference type="FunFam" id="2.30.30.360:FF:000001">
    <property type="entry name" value="Myosin heavy chain"/>
    <property type="match status" value="1"/>
</dbReference>
<keyword evidence="10" id="KW-1185">Reference proteome</keyword>
<dbReference type="EMBL" id="VZST01001405">
    <property type="protein sequence ID" value="NWZ68731.1"/>
    <property type="molecule type" value="Genomic_DNA"/>
</dbReference>
<dbReference type="Proteomes" id="UP000549775">
    <property type="component" value="Unassembled WGS sequence"/>
</dbReference>
<evidence type="ECO:0000256" key="6">
    <source>
        <dbReference type="ARBA" id="ARBA00023175"/>
    </source>
</evidence>
<sequence length="98" mass="11110">MSRDAGMEIFGEAAPYLRKSEKERTEAQKQPFDAKTYCFVADPEVEYTRGRIKAAQDGKITVETEDGRTVAVKPDDVYAMNPPKFDRVEDVAMLTHLH</sequence>
<keyword evidence="7" id="KW-0009">Actin-binding</keyword>
<reference evidence="9 10" key="1">
    <citation type="submission" date="2019-09" db="EMBL/GenBank/DDBJ databases">
        <title>Bird 10,000 Genomes (B10K) Project - Family phase.</title>
        <authorList>
            <person name="Zhang G."/>
        </authorList>
    </citation>
    <scope>NUCLEOTIDE SEQUENCE [LARGE SCALE GENOMIC DNA]</scope>
    <source>
        <strain evidence="9">OUT-0054</strain>
        <tissue evidence="9">Blood</tissue>
    </source>
</reference>
<keyword evidence="2" id="KW-0547">Nucleotide-binding</keyword>
<evidence type="ECO:0000259" key="8">
    <source>
        <dbReference type="PROSITE" id="PS51844"/>
    </source>
</evidence>
<dbReference type="Gene3D" id="2.30.30.360">
    <property type="entry name" value="Myosin S1 fragment, N-terminal"/>
    <property type="match status" value="1"/>
</dbReference>
<dbReference type="OrthoDB" id="10055605at2759"/>
<feature type="domain" description="Myosin N-terminal SH3-like" evidence="8">
    <location>
        <begin position="33"/>
        <end position="82"/>
    </location>
</feature>
<feature type="non-terminal residue" evidence="9">
    <location>
        <position position="98"/>
    </location>
</feature>
<dbReference type="Pfam" id="PF02736">
    <property type="entry name" value="Myosin_N"/>
    <property type="match status" value="1"/>
</dbReference>
<comment type="similarity">
    <text evidence="1">Belongs to the TRAFAC class myosin-kinesin ATPase superfamily. Myosin family.</text>
</comment>
<accession>A0A7K7PP03</accession>
<comment type="caution">
    <text evidence="9">The sequence shown here is derived from an EMBL/GenBank/DDBJ whole genome shotgun (WGS) entry which is preliminary data.</text>
</comment>
<keyword evidence="5" id="KW-0518">Myosin</keyword>
<dbReference type="GO" id="GO:0016459">
    <property type="term" value="C:myosin complex"/>
    <property type="evidence" value="ECO:0007669"/>
    <property type="project" value="UniProtKB-KW"/>
</dbReference>
<evidence type="ECO:0000256" key="3">
    <source>
        <dbReference type="ARBA" id="ARBA00022840"/>
    </source>
</evidence>
<gene>
    <name evidence="9" type="primary">Myh3_0</name>
    <name evidence="9" type="ORF">ACRARU_R06017</name>
</gene>
<dbReference type="GO" id="GO:0003774">
    <property type="term" value="F:cytoskeletal motor activity"/>
    <property type="evidence" value="ECO:0007669"/>
    <property type="project" value="InterPro"/>
</dbReference>
<organism evidence="9 10">
    <name type="scientific">Acrocephalus arundinaceus</name>
    <name type="common">Great reed-warbler</name>
    <dbReference type="NCBI Taxonomy" id="39621"/>
    <lineage>
        <taxon>Eukaryota</taxon>
        <taxon>Metazoa</taxon>
        <taxon>Chordata</taxon>
        <taxon>Craniata</taxon>
        <taxon>Vertebrata</taxon>
        <taxon>Euteleostomi</taxon>
        <taxon>Archelosauria</taxon>
        <taxon>Archosauria</taxon>
        <taxon>Dinosauria</taxon>
        <taxon>Saurischia</taxon>
        <taxon>Theropoda</taxon>
        <taxon>Coelurosauria</taxon>
        <taxon>Aves</taxon>
        <taxon>Neognathae</taxon>
        <taxon>Neoaves</taxon>
        <taxon>Telluraves</taxon>
        <taxon>Australaves</taxon>
        <taxon>Passeriformes</taxon>
        <taxon>Sylvioidea</taxon>
        <taxon>Sylviidae</taxon>
        <taxon>Acrocephalinae</taxon>
        <taxon>Acrocephalus</taxon>
    </lineage>
</organism>